<organism evidence="10 11">
    <name type="scientific">Vagococcus lutrae</name>
    <dbReference type="NCBI Taxonomy" id="81947"/>
    <lineage>
        <taxon>Bacteria</taxon>
        <taxon>Bacillati</taxon>
        <taxon>Bacillota</taxon>
        <taxon>Bacilli</taxon>
        <taxon>Lactobacillales</taxon>
        <taxon>Enterococcaceae</taxon>
        <taxon>Vagococcus</taxon>
    </lineage>
</organism>
<reference evidence="10" key="1">
    <citation type="submission" date="2023-01" db="EMBL/GenBank/DDBJ databases">
        <title>Oxazolidinone resistance genes in florfenicol resistant enterococci from beef cattle and veal calves at slaughter.</title>
        <authorList>
            <person name="Biggel M."/>
        </authorList>
    </citation>
    <scope>NUCLEOTIDE SEQUENCE</scope>
    <source>
        <strain evidence="10">K204-1</strain>
    </source>
</reference>
<evidence type="ECO:0000256" key="8">
    <source>
        <dbReference type="ARBA" id="ARBA00031615"/>
    </source>
</evidence>
<dbReference type="InterPro" id="IPR004161">
    <property type="entry name" value="EFTu-like_2"/>
</dbReference>
<dbReference type="EMBL" id="CP116507">
    <property type="protein sequence ID" value="WCG22498.1"/>
    <property type="molecule type" value="Genomic_DNA"/>
</dbReference>
<dbReference type="SUPFAM" id="SSF52540">
    <property type="entry name" value="P-loop containing nucleoside triphosphate hydrolases"/>
    <property type="match status" value="1"/>
</dbReference>
<dbReference type="AlphaFoldDB" id="A0AAE9XE69"/>
<dbReference type="RefSeq" id="WP_272163270.1">
    <property type="nucleotide sequence ID" value="NZ_CP116507.1"/>
</dbReference>
<dbReference type="GO" id="GO:0003723">
    <property type="term" value="F:RNA binding"/>
    <property type="evidence" value="ECO:0007669"/>
    <property type="project" value="InterPro"/>
</dbReference>
<dbReference type="InterPro" id="IPR000795">
    <property type="entry name" value="T_Tr_GTP-bd_dom"/>
</dbReference>
<dbReference type="InterPro" id="IPR004535">
    <property type="entry name" value="Transl_elong_SelB"/>
</dbReference>
<dbReference type="PANTHER" id="PTHR43721:SF11">
    <property type="entry name" value="SELENOCYSTEINE-SPECIFIC ELONGATION FACTOR"/>
    <property type="match status" value="1"/>
</dbReference>
<dbReference type="Pfam" id="PF25461">
    <property type="entry name" value="Beta-barrel_SelB"/>
    <property type="match status" value="1"/>
</dbReference>
<dbReference type="SUPFAM" id="SSF50465">
    <property type="entry name" value="EF-Tu/eEF-1alpha/eIF2-gamma C-terminal domain"/>
    <property type="match status" value="1"/>
</dbReference>
<dbReference type="InterPro" id="IPR057335">
    <property type="entry name" value="Beta-barrel_SelB"/>
</dbReference>
<gene>
    <name evidence="10" type="primary">selB</name>
    <name evidence="10" type="ORF">PML95_08895</name>
</gene>
<sequence length="629" mass="71477">MNDFIIGTAGHVDHGKTSLIKALTDIDTDRTPQEKKRCLSIELGFAYMDLSTGQRVGIVDVPGHESFLKNMVSGAIGMDLVLLVVDVNEGIMPQTYEHLSILKLLGIEDMIVVMTKVNEVSIEKITSCRTAIEHFLTSFGFNNERTQVPVIPVDSLANTGIGELKAEIEKYARHFARKNEVAKLPRLNVDRSFSLKGIGTIVTGTLLSGRLTINDEIWVYPLRKKVKIRQLHVHDQPVSQVTTGQRVAIQLSGVKVSDVPKGSVLSCVENVEASYMLNTYVTNIQSQATLTHWQRVHLHVGTQTIQGRVVPLNQEEIAPNESDFVQLRLEQPVIVFPGDRFILRSYSPVTTIAGGTVLNTTVTKSRRNDQIILEELMYRLEADNKKLVLFLLKKAGEIVSFQSLSEGSQMEEVALEQTLSQLKKDGLIMSKSISIITKERFTLLKQELIDYLDKLYETNQRVQGVTLTDLFRVFVAIPSIWIEAILEDLITDGTVVKQEDIYMLPREEPHMEVEWLRNLDAFLNQQGLKAITWQTLKEKFPDIALLDSKEKQSYIYFVDRQHVIGVTYLNHQIERVIDYLEKNRTISVAECRDLLDVNRQQSLQLLEAMDKQGWTKRVDNQRLLIKKRR</sequence>
<dbReference type="GO" id="GO:0003746">
    <property type="term" value="F:translation elongation factor activity"/>
    <property type="evidence" value="ECO:0007669"/>
    <property type="project" value="UniProtKB-KW"/>
</dbReference>
<keyword evidence="4" id="KW-0547">Nucleotide-binding</keyword>
<proteinExistence type="predicted"/>
<dbReference type="PANTHER" id="PTHR43721">
    <property type="entry name" value="ELONGATION FACTOR TU-RELATED"/>
    <property type="match status" value="1"/>
</dbReference>
<accession>A0AAE9XE69</accession>
<dbReference type="PROSITE" id="PS51722">
    <property type="entry name" value="G_TR_2"/>
    <property type="match status" value="1"/>
</dbReference>
<dbReference type="CDD" id="cd03696">
    <property type="entry name" value="SelB_II"/>
    <property type="match status" value="1"/>
</dbReference>
<dbReference type="InterPro" id="IPR009001">
    <property type="entry name" value="Transl_elong_EF1A/Init_IF2_C"/>
</dbReference>
<comment type="subcellular location">
    <subcellularLocation>
        <location evidence="1">Cytoplasm</location>
    </subcellularLocation>
</comment>
<dbReference type="InterPro" id="IPR015191">
    <property type="entry name" value="SelB_WHD4"/>
</dbReference>
<dbReference type="Gene3D" id="1.10.10.10">
    <property type="entry name" value="Winged helix-like DNA-binding domain superfamily/Winged helix DNA-binding domain"/>
    <property type="match status" value="1"/>
</dbReference>
<dbReference type="SUPFAM" id="SSF46785">
    <property type="entry name" value="Winged helix' DNA-binding domain"/>
    <property type="match status" value="1"/>
</dbReference>
<dbReference type="GO" id="GO:0001514">
    <property type="term" value="P:selenocysteine incorporation"/>
    <property type="evidence" value="ECO:0007669"/>
    <property type="project" value="InterPro"/>
</dbReference>
<dbReference type="Gene3D" id="3.40.50.300">
    <property type="entry name" value="P-loop containing nucleotide triphosphate hydrolases"/>
    <property type="match status" value="1"/>
</dbReference>
<protein>
    <recommendedName>
        <fullName evidence="2">Selenocysteine-specific elongation factor</fullName>
    </recommendedName>
    <alternativeName>
        <fullName evidence="8">SelB translation factor</fullName>
    </alternativeName>
</protein>
<keyword evidence="6" id="KW-0342">GTP-binding</keyword>
<evidence type="ECO:0000313" key="11">
    <source>
        <dbReference type="Proteomes" id="UP001179600"/>
    </source>
</evidence>
<dbReference type="NCBIfam" id="TIGR00475">
    <property type="entry name" value="selB"/>
    <property type="match status" value="1"/>
</dbReference>
<dbReference type="Pfam" id="PF09107">
    <property type="entry name" value="WHD_3rd_SelB"/>
    <property type="match status" value="1"/>
</dbReference>
<dbReference type="Pfam" id="PF03144">
    <property type="entry name" value="GTP_EFTU_D2"/>
    <property type="match status" value="1"/>
</dbReference>
<dbReference type="GO" id="GO:0005737">
    <property type="term" value="C:cytoplasm"/>
    <property type="evidence" value="ECO:0007669"/>
    <property type="project" value="UniProtKB-SubCell"/>
</dbReference>
<dbReference type="InterPro" id="IPR009000">
    <property type="entry name" value="Transl_B-barrel_sf"/>
</dbReference>
<dbReference type="InterPro" id="IPR050055">
    <property type="entry name" value="EF-Tu_GTPase"/>
</dbReference>
<evidence type="ECO:0000256" key="4">
    <source>
        <dbReference type="ARBA" id="ARBA00022741"/>
    </source>
</evidence>
<dbReference type="InterPro" id="IPR036388">
    <property type="entry name" value="WH-like_DNA-bd_sf"/>
</dbReference>
<dbReference type="Proteomes" id="UP001179600">
    <property type="component" value="Chromosome"/>
</dbReference>
<evidence type="ECO:0000256" key="3">
    <source>
        <dbReference type="ARBA" id="ARBA00022490"/>
    </source>
</evidence>
<dbReference type="GO" id="GO:0005525">
    <property type="term" value="F:GTP binding"/>
    <property type="evidence" value="ECO:0007669"/>
    <property type="project" value="UniProtKB-KW"/>
</dbReference>
<evidence type="ECO:0000256" key="5">
    <source>
        <dbReference type="ARBA" id="ARBA00022917"/>
    </source>
</evidence>
<keyword evidence="10" id="KW-0251">Elongation factor</keyword>
<keyword evidence="3" id="KW-0963">Cytoplasm</keyword>
<evidence type="ECO:0000256" key="6">
    <source>
        <dbReference type="ARBA" id="ARBA00023134"/>
    </source>
</evidence>
<name>A0AAE9XE69_9ENTE</name>
<dbReference type="GO" id="GO:0003924">
    <property type="term" value="F:GTPase activity"/>
    <property type="evidence" value="ECO:0007669"/>
    <property type="project" value="InterPro"/>
</dbReference>
<dbReference type="CDD" id="cd04171">
    <property type="entry name" value="SelB"/>
    <property type="match status" value="1"/>
</dbReference>
<feature type="domain" description="Tr-type G" evidence="9">
    <location>
        <begin position="1"/>
        <end position="177"/>
    </location>
</feature>
<dbReference type="CDD" id="cd15491">
    <property type="entry name" value="selB_III"/>
    <property type="match status" value="1"/>
</dbReference>
<evidence type="ECO:0000259" key="9">
    <source>
        <dbReference type="PROSITE" id="PS51722"/>
    </source>
</evidence>
<evidence type="ECO:0000256" key="2">
    <source>
        <dbReference type="ARBA" id="ARBA00015953"/>
    </source>
</evidence>
<dbReference type="PRINTS" id="PR00315">
    <property type="entry name" value="ELONGATNFCT"/>
</dbReference>
<evidence type="ECO:0000313" key="10">
    <source>
        <dbReference type="EMBL" id="WCG22498.1"/>
    </source>
</evidence>
<comment type="function">
    <text evidence="7">Translation factor necessary for the incorporation of selenocysteine into proteins. It probably replaces EF-Tu for the insertion of selenocysteine directed by the UGA codon. SelB binds GTP and GDP.</text>
</comment>
<dbReference type="Pfam" id="PF00009">
    <property type="entry name" value="GTP_EFTU"/>
    <property type="match status" value="1"/>
</dbReference>
<evidence type="ECO:0000256" key="1">
    <source>
        <dbReference type="ARBA" id="ARBA00004496"/>
    </source>
</evidence>
<keyword evidence="5" id="KW-0648">Protein biosynthesis</keyword>
<dbReference type="Gene3D" id="2.40.30.10">
    <property type="entry name" value="Translation factors"/>
    <property type="match status" value="1"/>
</dbReference>
<dbReference type="InterPro" id="IPR036390">
    <property type="entry name" value="WH_DNA-bd_sf"/>
</dbReference>
<dbReference type="SUPFAM" id="SSF50447">
    <property type="entry name" value="Translation proteins"/>
    <property type="match status" value="1"/>
</dbReference>
<dbReference type="InterPro" id="IPR027417">
    <property type="entry name" value="P-loop_NTPase"/>
</dbReference>
<evidence type="ECO:0000256" key="7">
    <source>
        <dbReference type="ARBA" id="ARBA00025526"/>
    </source>
</evidence>